<evidence type="ECO:0000259" key="18">
    <source>
        <dbReference type="PROSITE" id="PS51194"/>
    </source>
</evidence>
<gene>
    <name evidence="19" type="ORF">DSTB1V02_LOCUS3030</name>
</gene>
<comment type="similarity">
    <text evidence="1">Belongs to the DEAD box helicase family. DEAH subfamily.</text>
</comment>
<dbReference type="InterPro" id="IPR059023">
    <property type="entry name" value="RNA_hel_CTD"/>
</dbReference>
<dbReference type="Pfam" id="PF07717">
    <property type="entry name" value="OB_NTP_bind"/>
    <property type="match status" value="1"/>
</dbReference>
<dbReference type="PANTHER" id="PTHR18934">
    <property type="entry name" value="ATP-DEPENDENT RNA HELICASE"/>
    <property type="match status" value="1"/>
</dbReference>
<name>A0A7R9A0F3_9CRUS</name>
<dbReference type="SMART" id="SM00490">
    <property type="entry name" value="HELICc"/>
    <property type="match status" value="1"/>
</dbReference>
<evidence type="ECO:0000256" key="1">
    <source>
        <dbReference type="ARBA" id="ARBA00008792"/>
    </source>
</evidence>
<protein>
    <recommendedName>
        <fullName evidence="13">Putative ATP-dependent RNA helicase DHX57</fullName>
        <ecNumber evidence="2">3.6.4.13</ecNumber>
    </recommendedName>
    <alternativeName>
        <fullName evidence="14">DEAH box protein 57</fullName>
    </alternativeName>
</protein>
<dbReference type="InterPro" id="IPR011545">
    <property type="entry name" value="DEAD/DEAH_box_helicase_dom"/>
</dbReference>
<dbReference type="Pfam" id="PF26026">
    <property type="entry name" value="RNA_hel_CTD"/>
    <property type="match status" value="1"/>
</dbReference>
<dbReference type="SMART" id="SM00356">
    <property type="entry name" value="ZnF_C3H1"/>
    <property type="match status" value="1"/>
</dbReference>
<dbReference type="FunFam" id="3.40.50.300:FF:000284">
    <property type="entry name" value="probable ATP-dependent RNA helicase YTHDC2"/>
    <property type="match status" value="1"/>
</dbReference>
<dbReference type="SMART" id="SM00847">
    <property type="entry name" value="HA2"/>
    <property type="match status" value="1"/>
</dbReference>
<dbReference type="InterPro" id="IPR001650">
    <property type="entry name" value="Helicase_C-like"/>
</dbReference>
<dbReference type="PROSITE" id="PS51192">
    <property type="entry name" value="HELICASE_ATP_BIND_1"/>
    <property type="match status" value="1"/>
</dbReference>
<evidence type="ECO:0000256" key="7">
    <source>
        <dbReference type="ARBA" id="ARBA00022806"/>
    </source>
</evidence>
<sequence>MRSDLSEDFVLCQPRGGSQPTFEVEKKSRRKIEMQELHMQPDIQTLLQNALECIERDPQKQMENSAISGVVSDLALHRRFWMKDRKLRVHETVLHKGKDQAIPVEYQQAIEHMKRFRLSAEEARQLKNDEKMALESIYGDDFKERLPDRIWELALSLDSLWDLAHAEPATGSKESSQMTQGKLHPQGIPAGICKFYQQGRCRYGDQCRYKHLLPYDPVTLAQEKPRRKFLLEIRFPDHCAYPSEPPLVVISQTEDYPGDLLLRTTAFLLLKSAQLCGSDNSPVVFSLVGLLEHDLMDWLSMKRFFRDLTLPPDDSQCSDEEGIQSEVREVACDRSKEKKPIKMTSTVVGMEEEQSFKDNATLKSRYASKNSDCSYQELLVQRKALPVWNARSEILLALKKHQVLVISGMTGCGKSTQVPQFILDDWLSSQSGSCCYVAVTQPRRISAVGLAERVAQERVEKVGNVVGYQIRLQSCTSRWTRLVYCTTGVLLRRLEAKPDFYPVTHLIIDEVHERSEDSDFLMMLAREVLPKRQDLKVILMSATLEAELFSSYFGGAPIIEVPDCDTFEYETLYYMDNERVNCDLIVSVLEWLAFGEHNHPKEGSLLVFLPGISEIRSLYDQLSAHHMFGQKAKKFLLIPLHSSLTSEEQQAVFKPAPSGVRKVVLSTNIAETSITIDDCTFVVDSGKMREIRYDPSKHMESLDVVWESIANAKQRMGRAGRVKPGVCVYLFTSHRYSYHLHVRPMPEVLRIPLERSILRVKLQRELFNDDQSPVCVLGHLLEPPSKESIEGAMKRLHEVGALDAQGNLTPLGYHLAALPVDVRIGKLIIYGSIFRCLDAALTIAACLSYRSPFVTPFEQRAAADKTRMSFAVGLSDQLTSLNAYNAWQRACSHSSYAGSRFANENFMSSRTLEMLSSLKHQFVELLCSIGFIPGDMTTRQLDKMARGRGDAVLTATGPAINENGENVRLVVSVLCGALYPNVVQILTPEVTYKQTPTGSVALPRDAKDNRFLTESDGYVSIHPSSVVANVGEFPYPYIVYHEKLKTSRVYIRECSLVPVYPLLLFGGSALNVGLHKGKFTVAIDDGWIAFISQSLEVVMLLQKTRLELDEVLSSKIQQPNLDLKNHLTHGKLIDAIVHLLSRS</sequence>
<dbReference type="Gene3D" id="3.40.50.300">
    <property type="entry name" value="P-loop containing nucleotide triphosphate hydrolases"/>
    <property type="match status" value="2"/>
</dbReference>
<keyword evidence="3 15" id="KW-0479">Metal-binding</keyword>
<dbReference type="SMART" id="SM00487">
    <property type="entry name" value="DEXDc"/>
    <property type="match status" value="1"/>
</dbReference>
<keyword evidence="20" id="KW-1185">Reference proteome</keyword>
<dbReference type="GO" id="GO:0003724">
    <property type="term" value="F:RNA helicase activity"/>
    <property type="evidence" value="ECO:0007669"/>
    <property type="project" value="UniProtKB-EC"/>
</dbReference>
<evidence type="ECO:0000256" key="11">
    <source>
        <dbReference type="ARBA" id="ARBA00047984"/>
    </source>
</evidence>
<comment type="function">
    <text evidence="12">Probable ATP-binding RNA helicase.</text>
</comment>
<feature type="zinc finger region" description="C3H1-type" evidence="15">
    <location>
        <begin position="192"/>
        <end position="214"/>
    </location>
</feature>
<dbReference type="InterPro" id="IPR036855">
    <property type="entry name" value="Znf_CCCH_sf"/>
</dbReference>
<dbReference type="Pfam" id="PF18044">
    <property type="entry name" value="zf-CCCH_4"/>
    <property type="match status" value="1"/>
</dbReference>
<dbReference type="InterPro" id="IPR007502">
    <property type="entry name" value="Helicase-assoc_dom"/>
</dbReference>
<dbReference type="SUPFAM" id="SSF90229">
    <property type="entry name" value="CCCH zinc finger"/>
    <property type="match status" value="1"/>
</dbReference>
<keyword evidence="4" id="KW-0547">Nucleotide-binding</keyword>
<comment type="catalytic activity">
    <reaction evidence="11">
        <text>ATP + H2O = ADP + phosphate + H(+)</text>
        <dbReference type="Rhea" id="RHEA:13065"/>
        <dbReference type="ChEBI" id="CHEBI:15377"/>
        <dbReference type="ChEBI" id="CHEBI:15378"/>
        <dbReference type="ChEBI" id="CHEBI:30616"/>
        <dbReference type="ChEBI" id="CHEBI:43474"/>
        <dbReference type="ChEBI" id="CHEBI:456216"/>
        <dbReference type="EC" id="3.6.4.13"/>
    </reaction>
</comment>
<dbReference type="InterPro" id="IPR000571">
    <property type="entry name" value="Znf_CCCH"/>
</dbReference>
<proteinExistence type="inferred from homology"/>
<dbReference type="OrthoDB" id="5600252at2759"/>
<evidence type="ECO:0000256" key="6">
    <source>
        <dbReference type="ARBA" id="ARBA00022801"/>
    </source>
</evidence>
<keyword evidence="10" id="KW-0175">Coiled coil</keyword>
<feature type="domain" description="C3H1-type" evidence="16">
    <location>
        <begin position="192"/>
        <end position="214"/>
    </location>
</feature>
<dbReference type="GO" id="GO:0016787">
    <property type="term" value="F:hydrolase activity"/>
    <property type="evidence" value="ECO:0007669"/>
    <property type="project" value="UniProtKB-KW"/>
</dbReference>
<dbReference type="GO" id="GO:0005524">
    <property type="term" value="F:ATP binding"/>
    <property type="evidence" value="ECO:0007669"/>
    <property type="project" value="UniProtKB-KW"/>
</dbReference>
<dbReference type="EC" id="3.6.4.13" evidence="2"/>
<organism evidence="19">
    <name type="scientific">Darwinula stevensoni</name>
    <dbReference type="NCBI Taxonomy" id="69355"/>
    <lineage>
        <taxon>Eukaryota</taxon>
        <taxon>Metazoa</taxon>
        <taxon>Ecdysozoa</taxon>
        <taxon>Arthropoda</taxon>
        <taxon>Crustacea</taxon>
        <taxon>Oligostraca</taxon>
        <taxon>Ostracoda</taxon>
        <taxon>Podocopa</taxon>
        <taxon>Podocopida</taxon>
        <taxon>Darwinulocopina</taxon>
        <taxon>Darwinuloidea</taxon>
        <taxon>Darwinulidae</taxon>
        <taxon>Darwinula</taxon>
    </lineage>
</organism>
<feature type="domain" description="Helicase C-terminal" evidence="18">
    <location>
        <begin position="588"/>
        <end position="766"/>
    </location>
</feature>
<feature type="domain" description="Helicase ATP-binding" evidence="17">
    <location>
        <begin position="395"/>
        <end position="562"/>
    </location>
</feature>
<dbReference type="FunFam" id="1.20.120.1080:FF:000002">
    <property type="entry name" value="Putative ATP-dependent RNA helicase DHX36"/>
    <property type="match status" value="1"/>
</dbReference>
<dbReference type="Gene3D" id="2.30.30.1190">
    <property type="match status" value="1"/>
</dbReference>
<dbReference type="InterPro" id="IPR016135">
    <property type="entry name" value="UBQ-conjugating_enzyme/RWD"/>
</dbReference>
<dbReference type="InterPro" id="IPR027417">
    <property type="entry name" value="P-loop_NTPase"/>
</dbReference>
<evidence type="ECO:0000313" key="19">
    <source>
        <dbReference type="EMBL" id="CAD7243096.1"/>
    </source>
</evidence>
<dbReference type="PROSITE" id="PS51194">
    <property type="entry name" value="HELICASE_CTER"/>
    <property type="match status" value="1"/>
</dbReference>
<dbReference type="Gene3D" id="1.20.120.1080">
    <property type="match status" value="1"/>
</dbReference>
<dbReference type="Proteomes" id="UP000677054">
    <property type="component" value="Unassembled WGS sequence"/>
</dbReference>
<dbReference type="InterPro" id="IPR041367">
    <property type="entry name" value="Znf-CCCH_4"/>
</dbReference>
<evidence type="ECO:0000256" key="14">
    <source>
        <dbReference type="ARBA" id="ARBA00083389"/>
    </source>
</evidence>
<evidence type="ECO:0000256" key="9">
    <source>
        <dbReference type="ARBA" id="ARBA00022840"/>
    </source>
</evidence>
<keyword evidence="8 15" id="KW-0862">Zinc</keyword>
<evidence type="ECO:0000256" key="8">
    <source>
        <dbReference type="ARBA" id="ARBA00022833"/>
    </source>
</evidence>
<dbReference type="AlphaFoldDB" id="A0A7R9A0F3"/>
<keyword evidence="6" id="KW-0378">Hydrolase</keyword>
<dbReference type="FunFam" id="3.40.50.300:FF:000325">
    <property type="entry name" value="ATP-dependent RNA helicase DHX29"/>
    <property type="match status" value="1"/>
</dbReference>
<evidence type="ECO:0000256" key="12">
    <source>
        <dbReference type="ARBA" id="ARBA00057709"/>
    </source>
</evidence>
<evidence type="ECO:0000256" key="15">
    <source>
        <dbReference type="PROSITE-ProRule" id="PRU00723"/>
    </source>
</evidence>
<dbReference type="InterPro" id="IPR048333">
    <property type="entry name" value="HA2_WH"/>
</dbReference>
<dbReference type="Pfam" id="PF00270">
    <property type="entry name" value="DEAD"/>
    <property type="match status" value="1"/>
</dbReference>
<evidence type="ECO:0000256" key="13">
    <source>
        <dbReference type="ARBA" id="ARBA00071682"/>
    </source>
</evidence>
<reference evidence="19" key="1">
    <citation type="submission" date="2020-11" db="EMBL/GenBank/DDBJ databases">
        <authorList>
            <person name="Tran Van P."/>
        </authorList>
    </citation>
    <scope>NUCLEOTIDE SEQUENCE</scope>
</reference>
<evidence type="ECO:0000256" key="5">
    <source>
        <dbReference type="ARBA" id="ARBA00022771"/>
    </source>
</evidence>
<dbReference type="Gene3D" id="3.10.110.10">
    <property type="entry name" value="Ubiquitin Conjugating Enzyme"/>
    <property type="match status" value="1"/>
</dbReference>
<keyword evidence="9" id="KW-0067">ATP-binding</keyword>
<dbReference type="InterPro" id="IPR011709">
    <property type="entry name" value="DEAD-box_helicase_OB_fold"/>
</dbReference>
<dbReference type="GO" id="GO:0003723">
    <property type="term" value="F:RNA binding"/>
    <property type="evidence" value="ECO:0007669"/>
    <property type="project" value="TreeGrafter"/>
</dbReference>
<dbReference type="CDD" id="cd17917">
    <property type="entry name" value="DEXHc_RHA-like"/>
    <property type="match status" value="1"/>
</dbReference>
<dbReference type="Pfam" id="PF04408">
    <property type="entry name" value="WHD_HA2"/>
    <property type="match status" value="1"/>
</dbReference>
<dbReference type="PANTHER" id="PTHR18934:SF145">
    <property type="entry name" value="ATP-DEPENDENT RNA HELICASE DHX57-RELATED"/>
    <property type="match status" value="1"/>
</dbReference>
<evidence type="ECO:0000259" key="16">
    <source>
        <dbReference type="PROSITE" id="PS50103"/>
    </source>
</evidence>
<dbReference type="InterPro" id="IPR014001">
    <property type="entry name" value="Helicase_ATP-bd"/>
</dbReference>
<dbReference type="Pfam" id="PF21010">
    <property type="entry name" value="HA2_C"/>
    <property type="match status" value="1"/>
</dbReference>
<evidence type="ECO:0000256" key="2">
    <source>
        <dbReference type="ARBA" id="ARBA00012552"/>
    </source>
</evidence>
<evidence type="ECO:0000256" key="10">
    <source>
        <dbReference type="ARBA" id="ARBA00023054"/>
    </source>
</evidence>
<evidence type="ECO:0000259" key="17">
    <source>
        <dbReference type="PROSITE" id="PS51192"/>
    </source>
</evidence>
<dbReference type="EMBL" id="CAJPEV010000367">
    <property type="protein sequence ID" value="CAG0884517.1"/>
    <property type="molecule type" value="Genomic_DNA"/>
</dbReference>
<evidence type="ECO:0000256" key="3">
    <source>
        <dbReference type="ARBA" id="ARBA00022723"/>
    </source>
</evidence>
<dbReference type="Pfam" id="PF00271">
    <property type="entry name" value="Helicase_C"/>
    <property type="match status" value="1"/>
</dbReference>
<keyword evidence="5 15" id="KW-0863">Zinc-finger</keyword>
<dbReference type="SUPFAM" id="SSF52540">
    <property type="entry name" value="P-loop containing nucleoside triphosphate hydrolases"/>
    <property type="match status" value="1"/>
</dbReference>
<keyword evidence="7" id="KW-0347">Helicase</keyword>
<dbReference type="CDD" id="cd18791">
    <property type="entry name" value="SF2_C_RHA"/>
    <property type="match status" value="1"/>
</dbReference>
<accession>A0A7R9A0F3</accession>
<dbReference type="GO" id="GO:0008270">
    <property type="term" value="F:zinc ion binding"/>
    <property type="evidence" value="ECO:0007669"/>
    <property type="project" value="UniProtKB-KW"/>
</dbReference>
<evidence type="ECO:0000256" key="4">
    <source>
        <dbReference type="ARBA" id="ARBA00022741"/>
    </source>
</evidence>
<dbReference type="PROSITE" id="PS50103">
    <property type="entry name" value="ZF_C3H1"/>
    <property type="match status" value="1"/>
</dbReference>
<evidence type="ECO:0000313" key="20">
    <source>
        <dbReference type="Proteomes" id="UP000677054"/>
    </source>
</evidence>
<dbReference type="EMBL" id="LR899884">
    <property type="protein sequence ID" value="CAD7243096.1"/>
    <property type="molecule type" value="Genomic_DNA"/>
</dbReference>